<dbReference type="Pfam" id="PF05141">
    <property type="entry name" value="DIT1_PvcA"/>
    <property type="match status" value="1"/>
</dbReference>
<dbReference type="RefSeq" id="WP_344307924.1">
    <property type="nucleotide sequence ID" value="NZ_BAAANY010000004.1"/>
</dbReference>
<sequence length="719" mass="78032">MPRKACSAVADGTLHGVISADPMLSLHCAPAPVSRSVSLAALACSPRAVNRLVADCCADEDPLDVLLELVVRPTARVSRILLDRYDRHLPEDVSVELSGHGHPTGRVFFDHGGTSQSWPNLRSTLLRLGQRIPARTMFAPDQIRCAIIRTIDEELRFLGPTAHTAWGGHAVSPEQDKILRDVLDHVATAARQARRQPGTARPAVVIDGELVALAGLRRFCWEVYDAGGRTVFAVPKRNERRDIFRALTGAGILGPTVLTPPALRRSGITPVFTFRPADVATFETSPRNGLTDPAGPAPARSLAELSLGELRDHRASASHAVTLDDEASLFLVSVLLAATAAAAHRTAGLARDRAETIGGQVHEILLSKQFRKGSRDNYPWSLAEQTIKPFVDRGEPIRVMTFGFPAKLDYNGLKTAGPLPDFGELAALARFGELQRAVRRVYPPGLHIMVLSDGNHFRPRPTELLRPYQAKLAEFQELVGTDVLTVHDLDALAMDRLGADPVAERLRAVGRHVQTITATLDGIDVTRSPLRALEKADRRLADGTGSPSLAALFRSLVYAVTLPPAPRPMRPQDWARQLYVDVFDVTDPVLGKERGQVLSRAWTDAIRYLAAIRADREVAYEEALVPRPYVRLSPHPRPGTVGFGYLGGSCMLPWHGVGLVGTDGIVSSGLAISAADAGYVPVRSALMGTDQPWFLAPVTATHKGKLNPALVASLRLRRR</sequence>
<evidence type="ECO:0000313" key="2">
    <source>
        <dbReference type="Proteomes" id="UP001500618"/>
    </source>
</evidence>
<dbReference type="PANTHER" id="PTHR37285">
    <property type="entry name" value="SPORE WALL MATURATION PROTEIN DIT1"/>
    <property type="match status" value="1"/>
</dbReference>
<organism evidence="1 2">
    <name type="scientific">Fodinicola feengrottensis</name>
    <dbReference type="NCBI Taxonomy" id="435914"/>
    <lineage>
        <taxon>Bacteria</taxon>
        <taxon>Bacillati</taxon>
        <taxon>Actinomycetota</taxon>
        <taxon>Actinomycetes</taxon>
        <taxon>Mycobacteriales</taxon>
        <taxon>Fodinicola</taxon>
    </lineage>
</organism>
<accession>A0ABP4S4H0</accession>
<evidence type="ECO:0000313" key="1">
    <source>
        <dbReference type="EMBL" id="GAA1664278.1"/>
    </source>
</evidence>
<proteinExistence type="predicted"/>
<comment type="caution">
    <text evidence="1">The sequence shown here is derived from an EMBL/GenBank/DDBJ whole genome shotgun (WGS) entry which is preliminary data.</text>
</comment>
<dbReference type="InterPro" id="IPR007817">
    <property type="entry name" value="Isocyanide_synthase_DIT1"/>
</dbReference>
<dbReference type="EMBL" id="BAAANY010000004">
    <property type="protein sequence ID" value="GAA1664278.1"/>
    <property type="molecule type" value="Genomic_DNA"/>
</dbReference>
<gene>
    <name evidence="1" type="ORF">GCM10009765_12270</name>
</gene>
<keyword evidence="2" id="KW-1185">Reference proteome</keyword>
<dbReference type="PANTHER" id="PTHR37285:SF5">
    <property type="entry name" value="SPORE WALL MATURATION PROTEIN DIT1"/>
    <property type="match status" value="1"/>
</dbReference>
<name>A0ABP4S4H0_9ACTN</name>
<reference evidence="2" key="1">
    <citation type="journal article" date="2019" name="Int. J. Syst. Evol. Microbiol.">
        <title>The Global Catalogue of Microorganisms (GCM) 10K type strain sequencing project: providing services to taxonomists for standard genome sequencing and annotation.</title>
        <authorList>
            <consortium name="The Broad Institute Genomics Platform"/>
            <consortium name="The Broad Institute Genome Sequencing Center for Infectious Disease"/>
            <person name="Wu L."/>
            <person name="Ma J."/>
        </authorList>
    </citation>
    <scope>NUCLEOTIDE SEQUENCE [LARGE SCALE GENOMIC DNA]</scope>
    <source>
        <strain evidence="2">JCM 14718</strain>
    </source>
</reference>
<protein>
    <recommendedName>
        <fullName evidence="3">Pyoverdine/dityrosine biosynthesis protein</fullName>
    </recommendedName>
</protein>
<evidence type="ECO:0008006" key="3">
    <source>
        <dbReference type="Google" id="ProtNLM"/>
    </source>
</evidence>
<dbReference type="Proteomes" id="UP001500618">
    <property type="component" value="Unassembled WGS sequence"/>
</dbReference>